<feature type="compositionally biased region" description="Basic and acidic residues" evidence="3">
    <location>
        <begin position="1"/>
        <end position="10"/>
    </location>
</feature>
<dbReference type="InterPro" id="IPR032109">
    <property type="entry name" value="Big_3_5"/>
</dbReference>
<evidence type="ECO:0000313" key="6">
    <source>
        <dbReference type="EMBL" id="MFD1536094.1"/>
    </source>
</evidence>
<evidence type="ECO:0000313" key="7">
    <source>
        <dbReference type="Proteomes" id="UP001597097"/>
    </source>
</evidence>
<keyword evidence="2" id="KW-0732">Signal</keyword>
<comment type="caution">
    <text evidence="6">The sequence shown here is derived from an EMBL/GenBank/DDBJ whole genome shotgun (WGS) entry which is preliminary data.</text>
</comment>
<feature type="region of interest" description="Disordered" evidence="3">
    <location>
        <begin position="1"/>
        <end position="21"/>
    </location>
</feature>
<evidence type="ECO:0000256" key="2">
    <source>
        <dbReference type="ARBA" id="ARBA00022729"/>
    </source>
</evidence>
<sequence length="695" mass="72456">MSKSHSDAPDRTAGTAFPETLNHEATSKVRCSRFSGNAGRLWVGVATAVVLVAGTLVGLPQTAGATGPVDIGDAAPYGVVAGDEITNTDLTTVTGDVAVSPGNTLTGFPPGTINGDRDLGNATAANVKADLVAAYNDIAGRTADFTVAAQLGGTTKGPGLYTSNTNAFTISGTLTLDAQGDPNAVFIFRANTLTTANVSNIALARGAQANNVFWQFNDTVALGTYSTFRGNVLAQDNVTVNFGASVNGRIFALNDFVHITGTDSVPATRITVPNDPPTTTTLTTSDDPSWRGEPVTLTAVVAQVSGTVVPAGEVVFKDGSTIIGSSNQDDDDVARITIPNFSAGAHHLTAVYLGGDVFDHEALIHFAPSFSPEVVQDVSDSLWNKQATPAVQSQPDTQAITVGVKFRASVSGVVHAVRFFKGALNTGTHTGSLWTSSGQLLASGTFSNETASGWQQMNFSTPVAIAANTTYVASYHTTSGNYSVTRPYFSSAFTNGPLTALANSTDPNGVYTYGATSTFPTSSMQATNYWVDVVFQPSDSLWDTVATPAVQSQPDTQAVTVGVKFRASTNGKIVALRFFKGASNTGTHTGALWSSGGQLLASATFSNETASGWQQVNFLTPVSITANTTYIASYHTTSGNYSVTRPYFTSAYTNGPLTALANGTDPNGVYTYGATSTFPTSSYQSTNYWIDPVFD</sequence>
<organism evidence="6 7">
    <name type="scientific">Nonomuraea guangzhouensis</name>
    <dbReference type="NCBI Taxonomy" id="1291555"/>
    <lineage>
        <taxon>Bacteria</taxon>
        <taxon>Bacillati</taxon>
        <taxon>Actinomycetota</taxon>
        <taxon>Actinomycetes</taxon>
        <taxon>Streptosporangiales</taxon>
        <taxon>Streptosporangiaceae</taxon>
        <taxon>Nonomuraea</taxon>
    </lineage>
</organism>
<reference evidence="7" key="1">
    <citation type="journal article" date="2019" name="Int. J. Syst. Evol. Microbiol.">
        <title>The Global Catalogue of Microorganisms (GCM) 10K type strain sequencing project: providing services to taxonomists for standard genome sequencing and annotation.</title>
        <authorList>
            <consortium name="The Broad Institute Genomics Platform"/>
            <consortium name="The Broad Institute Genome Sequencing Center for Infectious Disease"/>
            <person name="Wu L."/>
            <person name="Ma J."/>
        </authorList>
    </citation>
    <scope>NUCLEOTIDE SEQUENCE [LARGE SCALE GENOMIC DNA]</scope>
    <source>
        <strain evidence="7">CGMCC 1.15399</strain>
    </source>
</reference>
<dbReference type="Pfam" id="PF11999">
    <property type="entry name" value="Ice_binding"/>
    <property type="match status" value="1"/>
</dbReference>
<dbReference type="RefSeq" id="WP_219533832.1">
    <property type="nucleotide sequence ID" value="NZ_JAHKRM010000019.1"/>
</dbReference>
<dbReference type="EMBL" id="JBHUCM010000005">
    <property type="protein sequence ID" value="MFD1536094.1"/>
    <property type="molecule type" value="Genomic_DNA"/>
</dbReference>
<feature type="domain" description="DUF4082" evidence="4">
    <location>
        <begin position="546"/>
        <end position="690"/>
    </location>
</feature>
<name>A0ABW4G0B0_9ACTN</name>
<dbReference type="Proteomes" id="UP001597097">
    <property type="component" value="Unassembled WGS sequence"/>
</dbReference>
<dbReference type="InterPro" id="IPR025141">
    <property type="entry name" value="DUF4082"/>
</dbReference>
<accession>A0ABW4G0B0</accession>
<protein>
    <submittedName>
        <fullName evidence="6">DUF4082 domain-containing protein</fullName>
    </submittedName>
</protein>
<comment type="similarity">
    <text evidence="1">Belongs to the ice-binding protein family.</text>
</comment>
<feature type="domain" description="Bacterial Ig-like" evidence="5">
    <location>
        <begin position="283"/>
        <end position="358"/>
    </location>
</feature>
<dbReference type="Pfam" id="PF16640">
    <property type="entry name" value="Big_3_5"/>
    <property type="match status" value="1"/>
</dbReference>
<evidence type="ECO:0000259" key="4">
    <source>
        <dbReference type="Pfam" id="PF13313"/>
    </source>
</evidence>
<evidence type="ECO:0000256" key="1">
    <source>
        <dbReference type="ARBA" id="ARBA00005445"/>
    </source>
</evidence>
<dbReference type="InterPro" id="IPR021884">
    <property type="entry name" value="Ice-bd_prot"/>
</dbReference>
<keyword evidence="7" id="KW-1185">Reference proteome</keyword>
<dbReference type="Pfam" id="PF13313">
    <property type="entry name" value="DUF4082"/>
    <property type="match status" value="2"/>
</dbReference>
<evidence type="ECO:0000256" key="3">
    <source>
        <dbReference type="SAM" id="MobiDB-lite"/>
    </source>
</evidence>
<evidence type="ECO:0000259" key="5">
    <source>
        <dbReference type="Pfam" id="PF16640"/>
    </source>
</evidence>
<gene>
    <name evidence="6" type="ORF">ACFSJ0_03550</name>
</gene>
<proteinExistence type="inferred from homology"/>
<feature type="domain" description="DUF4082" evidence="4">
    <location>
        <begin position="387"/>
        <end position="531"/>
    </location>
</feature>